<dbReference type="Gene3D" id="3.40.190.10">
    <property type="entry name" value="Periplasmic binding protein-like II"/>
    <property type="match status" value="2"/>
</dbReference>
<protein>
    <submittedName>
        <fullName evidence="6">LysR family transcriptional regulator</fullName>
    </submittedName>
</protein>
<feature type="domain" description="HTH lysR-type" evidence="5">
    <location>
        <begin position="1"/>
        <end position="58"/>
    </location>
</feature>
<evidence type="ECO:0000259" key="5">
    <source>
        <dbReference type="PROSITE" id="PS50931"/>
    </source>
</evidence>
<evidence type="ECO:0000256" key="3">
    <source>
        <dbReference type="ARBA" id="ARBA00023125"/>
    </source>
</evidence>
<evidence type="ECO:0000256" key="1">
    <source>
        <dbReference type="ARBA" id="ARBA00009437"/>
    </source>
</evidence>
<keyword evidence="2" id="KW-0805">Transcription regulation</keyword>
<dbReference type="Pfam" id="PF00126">
    <property type="entry name" value="HTH_1"/>
    <property type="match status" value="1"/>
</dbReference>
<keyword evidence="4" id="KW-0804">Transcription</keyword>
<dbReference type="SUPFAM" id="SSF46785">
    <property type="entry name" value="Winged helix' DNA-binding domain"/>
    <property type="match status" value="1"/>
</dbReference>
<dbReference type="PANTHER" id="PTHR30126:SF39">
    <property type="entry name" value="HTH-TYPE TRANSCRIPTIONAL REGULATOR CYSL"/>
    <property type="match status" value="1"/>
</dbReference>
<gene>
    <name evidence="6" type="ORF">H0484_08625</name>
</gene>
<comment type="similarity">
    <text evidence="1">Belongs to the LysR transcriptional regulatory family.</text>
</comment>
<evidence type="ECO:0000256" key="2">
    <source>
        <dbReference type="ARBA" id="ARBA00023015"/>
    </source>
</evidence>
<accession>A0ABS8CCP5</accession>
<dbReference type="EMBL" id="JACDXW010000004">
    <property type="protein sequence ID" value="MCB5363811.1"/>
    <property type="molecule type" value="Genomic_DNA"/>
</dbReference>
<evidence type="ECO:0000313" key="6">
    <source>
        <dbReference type="EMBL" id="MCB5363811.1"/>
    </source>
</evidence>
<sequence length="310" mass="33733">MDLKQLKALQVIVDTGSFSEAASQLGLTQSALSHQLRRLEEELDETLLVRARPRVYPSEAGQAVLASARKIQTELAGLQTHFARQRKGPVTGSLHIAATSLSIVYVLGDLCEAFMEKYPGIEVNFTASETAGAAVKRVLVGASDLAFTPMTEANKQLVSVPLGRTDHVFIVRNSHPLAQRPAVSMDELRAFPFVLFQPGSGTRGIMDGLFLPSGGYGRILTESNDAQFIKRIVSISNGVALMPVYAMSDGVAREKLSQLTCEQTVPHVDIGIVHRRGVQMHAIELFKALCLDLRGPSLTHYTRTNVGPMR</sequence>
<reference evidence="6 7" key="1">
    <citation type="submission" date="2020-07" db="EMBL/GenBank/DDBJ databases">
        <title>Pusillimonas sp. nov., isolated from poultry manure in Taiwan.</title>
        <authorList>
            <person name="Lin S.-Y."/>
            <person name="Tang Y.-S."/>
            <person name="Young C.-C."/>
        </authorList>
    </citation>
    <scope>NUCLEOTIDE SEQUENCE [LARGE SCALE GENOMIC DNA]</scope>
    <source>
        <strain evidence="6 7">CC-YST705</strain>
    </source>
</reference>
<dbReference type="CDD" id="cd05466">
    <property type="entry name" value="PBP2_LTTR_substrate"/>
    <property type="match status" value="1"/>
</dbReference>
<dbReference type="PRINTS" id="PR00039">
    <property type="entry name" value="HTHLYSR"/>
</dbReference>
<dbReference type="Pfam" id="PF03466">
    <property type="entry name" value="LysR_substrate"/>
    <property type="match status" value="1"/>
</dbReference>
<evidence type="ECO:0000256" key="4">
    <source>
        <dbReference type="ARBA" id="ARBA00023163"/>
    </source>
</evidence>
<comment type="caution">
    <text evidence="6">The sequence shown here is derived from an EMBL/GenBank/DDBJ whole genome shotgun (WGS) entry which is preliminary data.</text>
</comment>
<name>A0ABS8CCP5_9BURK</name>
<dbReference type="PANTHER" id="PTHR30126">
    <property type="entry name" value="HTH-TYPE TRANSCRIPTIONAL REGULATOR"/>
    <property type="match status" value="1"/>
</dbReference>
<dbReference type="Gene3D" id="1.10.10.10">
    <property type="entry name" value="Winged helix-like DNA-binding domain superfamily/Winged helix DNA-binding domain"/>
    <property type="match status" value="1"/>
</dbReference>
<dbReference type="SUPFAM" id="SSF53850">
    <property type="entry name" value="Periplasmic binding protein-like II"/>
    <property type="match status" value="1"/>
</dbReference>
<dbReference type="RefSeq" id="WP_226954181.1">
    <property type="nucleotide sequence ID" value="NZ_JACDXW010000004.1"/>
</dbReference>
<keyword evidence="3" id="KW-0238">DNA-binding</keyword>
<dbReference type="InterPro" id="IPR036388">
    <property type="entry name" value="WH-like_DNA-bd_sf"/>
</dbReference>
<dbReference type="PROSITE" id="PS50931">
    <property type="entry name" value="HTH_LYSR"/>
    <property type="match status" value="1"/>
</dbReference>
<dbReference type="Proteomes" id="UP000776983">
    <property type="component" value="Unassembled WGS sequence"/>
</dbReference>
<organism evidence="6 7">
    <name type="scientific">Mesopusillimonas faecipullorum</name>
    <dbReference type="NCBI Taxonomy" id="2755040"/>
    <lineage>
        <taxon>Bacteria</taxon>
        <taxon>Pseudomonadati</taxon>
        <taxon>Pseudomonadota</taxon>
        <taxon>Betaproteobacteria</taxon>
        <taxon>Burkholderiales</taxon>
        <taxon>Alcaligenaceae</taxon>
        <taxon>Mesopusillimonas</taxon>
    </lineage>
</organism>
<dbReference type="InterPro" id="IPR000847">
    <property type="entry name" value="LysR_HTH_N"/>
</dbReference>
<evidence type="ECO:0000313" key="7">
    <source>
        <dbReference type="Proteomes" id="UP000776983"/>
    </source>
</evidence>
<dbReference type="InterPro" id="IPR005119">
    <property type="entry name" value="LysR_subst-bd"/>
</dbReference>
<keyword evidence="7" id="KW-1185">Reference proteome</keyword>
<proteinExistence type="inferred from homology"/>
<dbReference type="InterPro" id="IPR036390">
    <property type="entry name" value="WH_DNA-bd_sf"/>
</dbReference>